<dbReference type="EC" id="1.1.2.3" evidence="16"/>
<evidence type="ECO:0000256" key="17">
    <source>
        <dbReference type="ARBA" id="ARBA00068515"/>
    </source>
</evidence>
<evidence type="ECO:0000256" key="4">
    <source>
        <dbReference type="ARBA" id="ARBA00011881"/>
    </source>
</evidence>
<feature type="binding site" evidence="19">
    <location>
        <position position="242"/>
    </location>
    <ligand>
        <name>FMN</name>
        <dbReference type="ChEBI" id="CHEBI:58210"/>
    </ligand>
</feature>
<evidence type="ECO:0000256" key="15">
    <source>
        <dbReference type="ARBA" id="ARBA00061589"/>
    </source>
</evidence>
<dbReference type="PROSITE" id="PS00557">
    <property type="entry name" value="FMN_HYDROXY_ACID_DH_1"/>
    <property type="match status" value="1"/>
</dbReference>
<evidence type="ECO:0000313" key="21">
    <source>
        <dbReference type="EMBL" id="KAK5781439.1"/>
    </source>
</evidence>
<evidence type="ECO:0000256" key="14">
    <source>
        <dbReference type="ARBA" id="ARBA00061137"/>
    </source>
</evidence>
<keyword evidence="22" id="KW-1185">Reference proteome</keyword>
<dbReference type="SUPFAM" id="SSF51395">
    <property type="entry name" value="FMN-linked oxidoreductases"/>
    <property type="match status" value="1"/>
</dbReference>
<dbReference type="InterPro" id="IPR037396">
    <property type="entry name" value="FMN_HAD"/>
</dbReference>
<comment type="subcellular location">
    <subcellularLocation>
        <location evidence="3">Mitochondrion intermembrane space</location>
    </subcellularLocation>
</comment>
<evidence type="ECO:0000256" key="9">
    <source>
        <dbReference type="ARBA" id="ARBA00023002"/>
    </source>
</evidence>
<feature type="binding site" evidence="19">
    <location>
        <begin position="88"/>
        <end position="90"/>
    </location>
    <ligand>
        <name>FMN</name>
        <dbReference type="ChEBI" id="CHEBI:58210"/>
    </ligand>
</feature>
<accession>A0AAN7ZT20</accession>
<dbReference type="InterPro" id="IPR000262">
    <property type="entry name" value="FMN-dep_DH"/>
</dbReference>
<feature type="binding site" evidence="19">
    <location>
        <position position="144"/>
    </location>
    <ligand>
        <name>glyoxylate</name>
        <dbReference type="ChEBI" id="CHEBI:36655"/>
    </ligand>
</feature>
<comment type="caution">
    <text evidence="21">The sequence shown here is derived from an EMBL/GenBank/DDBJ whole genome shotgun (WGS) entry which is preliminary data.</text>
</comment>
<evidence type="ECO:0000256" key="7">
    <source>
        <dbReference type="ARBA" id="ARBA00022643"/>
    </source>
</evidence>
<evidence type="ECO:0000256" key="2">
    <source>
        <dbReference type="ARBA" id="ARBA00001970"/>
    </source>
</evidence>
<keyword evidence="6 19" id="KW-0285">Flavoprotein</keyword>
<dbReference type="GO" id="GO:0046872">
    <property type="term" value="F:metal ion binding"/>
    <property type="evidence" value="ECO:0007669"/>
    <property type="project" value="UniProtKB-KW"/>
</dbReference>
<evidence type="ECO:0000256" key="19">
    <source>
        <dbReference type="PIRSR" id="PIRSR000138-2"/>
    </source>
</evidence>
<dbReference type="GO" id="GO:0006089">
    <property type="term" value="P:lactate metabolic process"/>
    <property type="evidence" value="ECO:0007669"/>
    <property type="project" value="TreeGrafter"/>
</dbReference>
<comment type="similarity">
    <text evidence="15">In the N-terminal section; belongs to the cytochrome b5 family.</text>
</comment>
<evidence type="ECO:0000259" key="20">
    <source>
        <dbReference type="PROSITE" id="PS51349"/>
    </source>
</evidence>
<evidence type="ECO:0000256" key="12">
    <source>
        <dbReference type="ARBA" id="ARBA00024042"/>
    </source>
</evidence>
<feature type="binding site" evidence="19">
    <location>
        <position position="142"/>
    </location>
    <ligand>
        <name>FMN</name>
        <dbReference type="ChEBI" id="CHEBI:58210"/>
    </ligand>
</feature>
<comment type="catalytic activity">
    <reaction evidence="13">
        <text>(S)-lactate + 2 Fe(III)-[cytochrome c] = 2 Fe(II)-[cytochrome c] + pyruvate + 2 H(+)</text>
        <dbReference type="Rhea" id="RHEA:19909"/>
        <dbReference type="Rhea" id="RHEA-COMP:10350"/>
        <dbReference type="Rhea" id="RHEA-COMP:14399"/>
        <dbReference type="ChEBI" id="CHEBI:15361"/>
        <dbReference type="ChEBI" id="CHEBI:15378"/>
        <dbReference type="ChEBI" id="CHEBI:16651"/>
        <dbReference type="ChEBI" id="CHEBI:29033"/>
        <dbReference type="ChEBI" id="CHEBI:29034"/>
        <dbReference type="EC" id="1.1.2.3"/>
    </reaction>
    <physiologicalReaction direction="left-to-right" evidence="13">
        <dbReference type="Rhea" id="RHEA:19910"/>
    </physiologicalReaction>
</comment>
<keyword evidence="5" id="KW-0349">Heme</keyword>
<evidence type="ECO:0000256" key="10">
    <source>
        <dbReference type="ARBA" id="ARBA00023004"/>
    </source>
</evidence>
<dbReference type="InterPro" id="IPR037458">
    <property type="entry name" value="L-MDH/L-LDH_FMN-bd"/>
</dbReference>
<feature type="binding site" evidence="19">
    <location>
        <position position="179"/>
    </location>
    <ligand>
        <name>glyoxylate</name>
        <dbReference type="ChEBI" id="CHEBI:36655"/>
    </ligand>
</feature>
<sequence>MTQDQNSLPPLDSIFNLYDFESIASKVLPNQVYAYYSSSADDEVSYRENHYSFSRIFFKPKILVDVTNIDIKTKILNTQLNAPFYVSATALCGLGNPMSGELSITEGCSELNVPQMISTFSSFPLEDIAAARNSEEQVQWFQLYVNSDRKLSHELITKAENLGMKALFVTVDAPQAGNRERDFRFKFSVTNNNGPDVAQKKKRNIKETNGASKSLSKLIATDLTWEDIKVFKSLTNMPIVLKGVQRVDDIIKAAELGCRGVVLSNHGGRQLDFSRPPIETLVEAMPILRERGLDKNFDILIDGGIRRGTDIIKALCLGAKGCGIASPFLYANSLYGAKGVKKAIELLVNELILSMKLLGVTKLSDLNPDYIDISNLHSRHLPLTNFNMGNDVHNGSSFNY</sequence>
<dbReference type="GO" id="GO:0005758">
    <property type="term" value="C:mitochondrial intermembrane space"/>
    <property type="evidence" value="ECO:0007669"/>
    <property type="project" value="UniProtKB-SubCell"/>
</dbReference>
<feature type="binding site" evidence="19">
    <location>
        <position position="118"/>
    </location>
    <ligand>
        <name>FMN</name>
        <dbReference type="ChEBI" id="CHEBI:58210"/>
    </ligand>
</feature>
<dbReference type="EMBL" id="JAWIZZ010000035">
    <property type="protein sequence ID" value="KAK5781439.1"/>
    <property type="molecule type" value="Genomic_DNA"/>
</dbReference>
<proteinExistence type="inferred from homology"/>
<evidence type="ECO:0000256" key="16">
    <source>
        <dbReference type="ARBA" id="ARBA00066458"/>
    </source>
</evidence>
<dbReference type="PIRSF" id="PIRSF000138">
    <property type="entry name" value="Al-hdrx_acd_dh"/>
    <property type="match status" value="1"/>
</dbReference>
<dbReference type="Pfam" id="PF01070">
    <property type="entry name" value="FMN_dh"/>
    <property type="match status" value="1"/>
</dbReference>
<comment type="similarity">
    <text evidence="12">Belongs to the FMN-dependent alpha-hydroxy acid dehydrogenase family.</text>
</comment>
<evidence type="ECO:0000256" key="8">
    <source>
        <dbReference type="ARBA" id="ARBA00022723"/>
    </source>
</evidence>
<evidence type="ECO:0000313" key="22">
    <source>
        <dbReference type="Proteomes" id="UP001306508"/>
    </source>
</evidence>
<evidence type="ECO:0000256" key="11">
    <source>
        <dbReference type="ARBA" id="ARBA00023128"/>
    </source>
</evidence>
<protein>
    <recommendedName>
        <fullName evidence="17">L-lactate dehydrogenase (cytochrome)</fullName>
        <ecNumber evidence="16">1.1.2.3</ecNumber>
    </recommendedName>
</protein>
<name>A0AAN7ZT20_9SACH</name>
<evidence type="ECO:0000256" key="1">
    <source>
        <dbReference type="ARBA" id="ARBA00001917"/>
    </source>
</evidence>
<dbReference type="PANTHER" id="PTHR10578">
    <property type="entry name" value="S -2-HYDROXY-ACID OXIDASE-RELATED"/>
    <property type="match status" value="1"/>
</dbReference>
<feature type="active site" description="Proton acceptor" evidence="18">
    <location>
        <position position="266"/>
    </location>
</feature>
<feature type="domain" description="FMN hydroxy acid dehydrogenase" evidence="20">
    <location>
        <begin position="9"/>
        <end position="376"/>
    </location>
</feature>
<dbReference type="CDD" id="cd02922">
    <property type="entry name" value="FCB2_FMN"/>
    <property type="match status" value="1"/>
</dbReference>
<dbReference type="PROSITE" id="PS51349">
    <property type="entry name" value="FMN_HYDROXY_ACID_DH_2"/>
    <property type="match status" value="1"/>
</dbReference>
<feature type="binding site" evidence="19">
    <location>
        <position position="170"/>
    </location>
    <ligand>
        <name>FMN</name>
        <dbReference type="ChEBI" id="CHEBI:58210"/>
    </ligand>
</feature>
<comment type="cofactor">
    <cofactor evidence="2">
        <name>heme b</name>
        <dbReference type="ChEBI" id="CHEBI:60344"/>
    </cofactor>
</comment>
<dbReference type="InterPro" id="IPR012133">
    <property type="entry name" value="Alpha-hydoxy_acid_DH_FMN"/>
</dbReference>
<evidence type="ECO:0000256" key="18">
    <source>
        <dbReference type="PIRSR" id="PIRSR000138-1"/>
    </source>
</evidence>
<comment type="similarity">
    <text evidence="14">In the C-terminal section; belongs to the FMN-dependent alpha-hydroxy acid dehydrogenase family.</text>
</comment>
<dbReference type="FunFam" id="3.20.20.70:FF:000062">
    <property type="entry name" value="Cytochrome b2, mitochondrial, putative"/>
    <property type="match status" value="1"/>
</dbReference>
<feature type="binding site" evidence="19">
    <location>
        <begin position="302"/>
        <end position="306"/>
    </location>
    <ligand>
        <name>FMN</name>
        <dbReference type="ChEBI" id="CHEBI:58210"/>
    </ligand>
</feature>
<evidence type="ECO:0000256" key="13">
    <source>
        <dbReference type="ARBA" id="ARBA00052399"/>
    </source>
</evidence>
<dbReference type="GO" id="GO:0010181">
    <property type="term" value="F:FMN binding"/>
    <property type="evidence" value="ECO:0007669"/>
    <property type="project" value="InterPro"/>
</dbReference>
<comment type="subunit">
    <text evidence="4">Homotetramer.</text>
</comment>
<organism evidence="21 22">
    <name type="scientific">Arxiozyma heterogenica</name>
    <dbReference type="NCBI Taxonomy" id="278026"/>
    <lineage>
        <taxon>Eukaryota</taxon>
        <taxon>Fungi</taxon>
        <taxon>Dikarya</taxon>
        <taxon>Ascomycota</taxon>
        <taxon>Saccharomycotina</taxon>
        <taxon>Saccharomycetes</taxon>
        <taxon>Saccharomycetales</taxon>
        <taxon>Saccharomycetaceae</taxon>
        <taxon>Arxiozyma</taxon>
    </lineage>
</organism>
<evidence type="ECO:0000256" key="5">
    <source>
        <dbReference type="ARBA" id="ARBA00022617"/>
    </source>
</evidence>
<gene>
    <name evidence="21" type="ORF">RI543_000986</name>
</gene>
<keyword evidence="11" id="KW-0496">Mitochondrion</keyword>
<evidence type="ECO:0000256" key="6">
    <source>
        <dbReference type="ARBA" id="ARBA00022630"/>
    </source>
</evidence>
<dbReference type="Proteomes" id="UP001306508">
    <property type="component" value="Unassembled WGS sequence"/>
</dbReference>
<feature type="binding site" evidence="19">
    <location>
        <position position="266"/>
    </location>
    <ligand>
        <name>glyoxylate</name>
        <dbReference type="ChEBI" id="CHEBI:36655"/>
    </ligand>
</feature>
<feature type="binding site" evidence="19">
    <location>
        <position position="269"/>
    </location>
    <ligand>
        <name>glyoxylate</name>
        <dbReference type="ChEBI" id="CHEBI:36655"/>
    </ligand>
</feature>
<reference evidence="22" key="1">
    <citation type="submission" date="2023-07" db="EMBL/GenBank/DDBJ databases">
        <title>A draft genome of Kazachstania heterogenica Y-27499.</title>
        <authorList>
            <person name="Donic C."/>
            <person name="Kralova J.S."/>
            <person name="Fidel L."/>
            <person name="Ben-Dor S."/>
            <person name="Jung S."/>
        </authorList>
    </citation>
    <scope>NUCLEOTIDE SEQUENCE [LARGE SCALE GENOMIC DNA]</scope>
    <source>
        <strain evidence="22">Y27499</strain>
    </source>
</reference>
<keyword evidence="9" id="KW-0560">Oxidoreductase</keyword>
<keyword evidence="8" id="KW-0479">Metal-binding</keyword>
<dbReference type="InterPro" id="IPR008259">
    <property type="entry name" value="FMN_hydac_DH_AS"/>
</dbReference>
<dbReference type="Gene3D" id="3.20.20.70">
    <property type="entry name" value="Aldolase class I"/>
    <property type="match status" value="1"/>
</dbReference>
<evidence type="ECO:0000256" key="3">
    <source>
        <dbReference type="ARBA" id="ARBA00004569"/>
    </source>
</evidence>
<feature type="binding site" evidence="19">
    <location>
        <position position="35"/>
    </location>
    <ligand>
        <name>glyoxylate</name>
        <dbReference type="ChEBI" id="CHEBI:36655"/>
    </ligand>
</feature>
<dbReference type="InterPro" id="IPR013785">
    <property type="entry name" value="Aldolase_TIM"/>
</dbReference>
<keyword evidence="10" id="KW-0408">Iron</keyword>
<feature type="binding site" evidence="19">
    <location>
        <position position="264"/>
    </location>
    <ligand>
        <name>FMN</name>
        <dbReference type="ChEBI" id="CHEBI:58210"/>
    </ligand>
</feature>
<dbReference type="GO" id="GO:0004460">
    <property type="term" value="F:L-lactate dehydrogenase (cytochrome) activity"/>
    <property type="evidence" value="ECO:0007669"/>
    <property type="project" value="UniProtKB-EC"/>
</dbReference>
<comment type="cofactor">
    <cofactor evidence="1">
        <name>FMN</name>
        <dbReference type="ChEBI" id="CHEBI:58210"/>
    </cofactor>
</comment>
<dbReference type="AlphaFoldDB" id="A0AAN7ZT20"/>
<keyword evidence="7 19" id="KW-0288">FMN</keyword>
<dbReference type="PANTHER" id="PTHR10578:SF148">
    <property type="entry name" value="L-LACTATE DEHYDROGENASE (CYTOCHROME)"/>
    <property type="match status" value="1"/>
</dbReference>